<evidence type="ECO:0000313" key="2">
    <source>
        <dbReference type="Proteomes" id="UP000784294"/>
    </source>
</evidence>
<sequence length="180" mass="20460">MLLVHKRGALLANLPRRHHTRCLPCLLSLVSSSDLPDGPVDPFLILPVDRFYSVSVAISQAFSSTYKVALSSERLGSDSHAKKRWRFEGRFYQKTTVDSSGPAVDWLYWNIQADAASEAISFDSGERVLSFRPSYDEQGIIVKKTHRQIQRSGIYISHLASWIDYKVIWLVTVICQLRCM</sequence>
<gene>
    <name evidence="1" type="ORF">PXEA_LOCUS14317</name>
</gene>
<keyword evidence="2" id="KW-1185">Reference proteome</keyword>
<dbReference type="AlphaFoldDB" id="A0A3S5AI51"/>
<reference evidence="1" key="1">
    <citation type="submission" date="2018-11" db="EMBL/GenBank/DDBJ databases">
        <authorList>
            <consortium name="Pathogen Informatics"/>
        </authorList>
    </citation>
    <scope>NUCLEOTIDE SEQUENCE</scope>
</reference>
<evidence type="ECO:0000313" key="1">
    <source>
        <dbReference type="EMBL" id="VEL20877.1"/>
    </source>
</evidence>
<organism evidence="1 2">
    <name type="scientific">Protopolystoma xenopodis</name>
    <dbReference type="NCBI Taxonomy" id="117903"/>
    <lineage>
        <taxon>Eukaryota</taxon>
        <taxon>Metazoa</taxon>
        <taxon>Spiralia</taxon>
        <taxon>Lophotrochozoa</taxon>
        <taxon>Platyhelminthes</taxon>
        <taxon>Monogenea</taxon>
        <taxon>Polyopisthocotylea</taxon>
        <taxon>Polystomatidea</taxon>
        <taxon>Polystomatidae</taxon>
        <taxon>Protopolystoma</taxon>
    </lineage>
</organism>
<proteinExistence type="predicted"/>
<dbReference type="Proteomes" id="UP000784294">
    <property type="component" value="Unassembled WGS sequence"/>
</dbReference>
<accession>A0A3S5AI51</accession>
<name>A0A3S5AI51_9PLAT</name>
<dbReference type="EMBL" id="CAAALY010048390">
    <property type="protein sequence ID" value="VEL20877.1"/>
    <property type="molecule type" value="Genomic_DNA"/>
</dbReference>
<comment type="caution">
    <text evidence="1">The sequence shown here is derived from an EMBL/GenBank/DDBJ whole genome shotgun (WGS) entry which is preliminary data.</text>
</comment>
<protein>
    <submittedName>
        <fullName evidence="1">Uncharacterized protein</fullName>
    </submittedName>
</protein>